<dbReference type="EMBL" id="JBHTAJ010000003">
    <property type="protein sequence ID" value="MFC7178406.1"/>
    <property type="molecule type" value="Genomic_DNA"/>
</dbReference>
<dbReference type="InterPro" id="IPR047722">
    <property type="entry name" value="STM4015-like"/>
</dbReference>
<keyword evidence="2" id="KW-1185">Reference proteome</keyword>
<evidence type="ECO:0000313" key="2">
    <source>
        <dbReference type="Proteomes" id="UP001596435"/>
    </source>
</evidence>
<dbReference type="SUPFAM" id="SSF52047">
    <property type="entry name" value="RNI-like"/>
    <property type="match status" value="1"/>
</dbReference>
<protein>
    <submittedName>
        <fullName evidence="1">STM4015 family protein</fullName>
    </submittedName>
</protein>
<dbReference type="RefSeq" id="WP_380230320.1">
    <property type="nucleotide sequence ID" value="NZ_JBHSVH010000002.1"/>
</dbReference>
<comment type="caution">
    <text evidence="1">The sequence shown here is derived from an EMBL/GenBank/DDBJ whole genome shotgun (WGS) entry which is preliminary data.</text>
</comment>
<dbReference type="Proteomes" id="UP001596435">
    <property type="component" value="Unassembled WGS sequence"/>
</dbReference>
<organism evidence="1 2">
    <name type="scientific">Kitasatospora paranensis</name>
    <dbReference type="NCBI Taxonomy" id="258053"/>
    <lineage>
        <taxon>Bacteria</taxon>
        <taxon>Bacillati</taxon>
        <taxon>Actinomycetota</taxon>
        <taxon>Actinomycetes</taxon>
        <taxon>Kitasatosporales</taxon>
        <taxon>Streptomycetaceae</taxon>
        <taxon>Kitasatospora</taxon>
    </lineage>
</organism>
<gene>
    <name evidence="1" type="ORF">ACFQMG_02370</name>
</gene>
<accession>A0ABW2FR90</accession>
<name>A0ABW2FR90_9ACTN</name>
<proteinExistence type="predicted"/>
<dbReference type="Gene3D" id="3.80.10.10">
    <property type="entry name" value="Ribonuclease Inhibitor"/>
    <property type="match status" value="1"/>
</dbReference>
<reference evidence="2" key="1">
    <citation type="journal article" date="2019" name="Int. J. Syst. Evol. Microbiol.">
        <title>The Global Catalogue of Microorganisms (GCM) 10K type strain sequencing project: providing services to taxonomists for standard genome sequencing and annotation.</title>
        <authorList>
            <consortium name="The Broad Institute Genomics Platform"/>
            <consortium name="The Broad Institute Genome Sequencing Center for Infectious Disease"/>
            <person name="Wu L."/>
            <person name="Ma J."/>
        </authorList>
    </citation>
    <scope>NUCLEOTIDE SEQUENCE [LARGE SCALE GENOMIC DNA]</scope>
    <source>
        <strain evidence="2">CGMCC 1.12859</strain>
    </source>
</reference>
<dbReference type="NCBIfam" id="NF038076">
    <property type="entry name" value="fam_STM4015"/>
    <property type="match status" value="1"/>
</dbReference>
<evidence type="ECO:0000313" key="1">
    <source>
        <dbReference type="EMBL" id="MFC7178406.1"/>
    </source>
</evidence>
<sequence>MSGTFHGLPVHNVLTCLESGHRLPSAEAAAWRISLGYGHKEGFAQAWQRFLDGVDPSRVRALVLGPWWSGEYDGLAGPLAAITASAARLPALEALFLGDAESEDCEISWLQMCDITPALDAFPRLERLVVRGGDGLELRPVRHGRLRSLTFESGGLPAPVVRALGESDLPALTDLDVWLGVDEYGGDHTLDDLAPLLTGARLPALRRLGLQNSEYQDDIAAAVARAPVVARLEHLALGMGVLTDEGAAALLEGQPLTHLASLDLHHHYLSDGMQQRLTEALPGVDVDLSEADDPEDEEDRYVAVSE</sequence>
<dbReference type="InterPro" id="IPR032675">
    <property type="entry name" value="LRR_dom_sf"/>
</dbReference>